<proteinExistence type="predicted"/>
<name>A0A9D4IDV5_DREPO</name>
<comment type="caution">
    <text evidence="1">The sequence shown here is derived from an EMBL/GenBank/DDBJ whole genome shotgun (WGS) entry which is preliminary data.</text>
</comment>
<sequence>MPRRVMLAYANKEKNATEDLMKKIVIQKRSSPWDSLIELERKTFSAPLSRLFITGVSVLWLRQTDINFLDSRIC</sequence>
<protein>
    <submittedName>
        <fullName evidence="1">Uncharacterized protein</fullName>
    </submittedName>
</protein>
<reference evidence="1" key="1">
    <citation type="journal article" date="2019" name="bioRxiv">
        <title>The Genome of the Zebra Mussel, Dreissena polymorpha: A Resource for Invasive Species Research.</title>
        <authorList>
            <person name="McCartney M.A."/>
            <person name="Auch B."/>
            <person name="Kono T."/>
            <person name="Mallez S."/>
            <person name="Zhang Y."/>
            <person name="Obille A."/>
            <person name="Becker A."/>
            <person name="Abrahante J.E."/>
            <person name="Garbe J."/>
            <person name="Badalamenti J.P."/>
            <person name="Herman A."/>
            <person name="Mangelson H."/>
            <person name="Liachko I."/>
            <person name="Sullivan S."/>
            <person name="Sone E.D."/>
            <person name="Koren S."/>
            <person name="Silverstein K.A.T."/>
            <person name="Beckman K.B."/>
            <person name="Gohl D.M."/>
        </authorList>
    </citation>
    <scope>NUCLEOTIDE SEQUENCE</scope>
    <source>
        <strain evidence="1">Duluth1</strain>
        <tissue evidence="1">Whole animal</tissue>
    </source>
</reference>
<dbReference type="EMBL" id="JAIWYP010000009">
    <property type="protein sequence ID" value="KAH3771726.1"/>
    <property type="molecule type" value="Genomic_DNA"/>
</dbReference>
<keyword evidence="2" id="KW-1185">Reference proteome</keyword>
<reference evidence="1" key="2">
    <citation type="submission" date="2020-11" db="EMBL/GenBank/DDBJ databases">
        <authorList>
            <person name="McCartney M.A."/>
            <person name="Auch B."/>
            <person name="Kono T."/>
            <person name="Mallez S."/>
            <person name="Becker A."/>
            <person name="Gohl D.M."/>
            <person name="Silverstein K.A.T."/>
            <person name="Koren S."/>
            <person name="Bechman K.B."/>
            <person name="Herman A."/>
            <person name="Abrahante J.E."/>
            <person name="Garbe J."/>
        </authorList>
    </citation>
    <scope>NUCLEOTIDE SEQUENCE</scope>
    <source>
        <strain evidence="1">Duluth1</strain>
        <tissue evidence="1">Whole animal</tissue>
    </source>
</reference>
<evidence type="ECO:0000313" key="1">
    <source>
        <dbReference type="EMBL" id="KAH3771726.1"/>
    </source>
</evidence>
<organism evidence="1 2">
    <name type="scientific">Dreissena polymorpha</name>
    <name type="common">Zebra mussel</name>
    <name type="synonym">Mytilus polymorpha</name>
    <dbReference type="NCBI Taxonomy" id="45954"/>
    <lineage>
        <taxon>Eukaryota</taxon>
        <taxon>Metazoa</taxon>
        <taxon>Spiralia</taxon>
        <taxon>Lophotrochozoa</taxon>
        <taxon>Mollusca</taxon>
        <taxon>Bivalvia</taxon>
        <taxon>Autobranchia</taxon>
        <taxon>Heteroconchia</taxon>
        <taxon>Euheterodonta</taxon>
        <taxon>Imparidentia</taxon>
        <taxon>Neoheterodontei</taxon>
        <taxon>Myida</taxon>
        <taxon>Dreissenoidea</taxon>
        <taxon>Dreissenidae</taxon>
        <taxon>Dreissena</taxon>
    </lineage>
</organism>
<dbReference type="Proteomes" id="UP000828390">
    <property type="component" value="Unassembled WGS sequence"/>
</dbReference>
<dbReference type="AlphaFoldDB" id="A0A9D4IDV5"/>
<gene>
    <name evidence="1" type="ORF">DPMN_173054</name>
</gene>
<accession>A0A9D4IDV5</accession>
<evidence type="ECO:0000313" key="2">
    <source>
        <dbReference type="Proteomes" id="UP000828390"/>
    </source>
</evidence>